<keyword evidence="1" id="KW-0802">TPR repeat</keyword>
<keyword evidence="5" id="KW-1185">Reference proteome</keyword>
<sequence>MMRMEVTFRRKVLAILLCVGLVGCASSEPEPKEFDGSLYAGKPVDSLTNEEPPKTEMEAITRGDTALGNKNYDLALYEYLRSLSFPDATHQNKTLYTVGRIHSAKGNFPLAEKAFMKALEFDENDVKSLEELGMLYTKQGLTPEGRTYFFRAINADQVRLNNPDLLTSHSEVTEETLKNLPYDSNSPYRSYMGLGILSDVDNNNDIAKRYYERALEINPNSTQAMINLGYSHYMSGNYYLAQRITNRALKREPDNEKALNNLALIYIALGDNRQALNIFKRNMTTPEALNNVGYFLLIRGKADEAIPFFQQAIDKNPSYYKVANENLERALSEVRLDKVEPIETTKS</sequence>
<evidence type="ECO:0000313" key="5">
    <source>
        <dbReference type="Proteomes" id="UP000590068"/>
    </source>
</evidence>
<name>A0ABX1U5H0_9VIBR</name>
<feature type="repeat" description="TPR" evidence="1">
    <location>
        <begin position="222"/>
        <end position="255"/>
    </location>
</feature>
<accession>A0ABX1U5H0</accession>
<feature type="chain" id="PRO_5047150926" evidence="3">
    <location>
        <begin position="28"/>
        <end position="347"/>
    </location>
</feature>
<dbReference type="InterPro" id="IPR011990">
    <property type="entry name" value="TPR-like_helical_dom_sf"/>
</dbReference>
<dbReference type="PROSITE" id="PS51257">
    <property type="entry name" value="PROKAR_LIPOPROTEIN"/>
    <property type="match status" value="1"/>
</dbReference>
<organism evidence="4 5">
    <name type="scientific">Vibrio breoganii</name>
    <dbReference type="NCBI Taxonomy" id="553239"/>
    <lineage>
        <taxon>Bacteria</taxon>
        <taxon>Pseudomonadati</taxon>
        <taxon>Pseudomonadota</taxon>
        <taxon>Gammaproteobacteria</taxon>
        <taxon>Vibrionales</taxon>
        <taxon>Vibrionaceae</taxon>
        <taxon>Vibrio</taxon>
    </lineage>
</organism>
<evidence type="ECO:0000256" key="2">
    <source>
        <dbReference type="SAM" id="MobiDB-lite"/>
    </source>
</evidence>
<feature type="signal peptide" evidence="3">
    <location>
        <begin position="1"/>
        <end position="27"/>
    </location>
</feature>
<dbReference type="Pfam" id="PF13181">
    <property type="entry name" value="TPR_8"/>
    <property type="match status" value="2"/>
</dbReference>
<protein>
    <submittedName>
        <fullName evidence="4">Tetratricopeptide repeat protein</fullName>
    </submittedName>
</protein>
<feature type="region of interest" description="Disordered" evidence="2">
    <location>
        <begin position="31"/>
        <end position="53"/>
    </location>
</feature>
<dbReference type="PANTHER" id="PTHR12558:SF13">
    <property type="entry name" value="CELL DIVISION CYCLE PROTEIN 27 HOMOLOG"/>
    <property type="match status" value="1"/>
</dbReference>
<comment type="caution">
    <text evidence="4">The sequence shown here is derived from an EMBL/GenBank/DDBJ whole genome shotgun (WGS) entry which is preliminary data.</text>
</comment>
<evidence type="ECO:0000256" key="1">
    <source>
        <dbReference type="PROSITE-ProRule" id="PRU00339"/>
    </source>
</evidence>
<dbReference type="Pfam" id="PF12895">
    <property type="entry name" value="ANAPC3"/>
    <property type="match status" value="1"/>
</dbReference>
<feature type="repeat" description="TPR" evidence="1">
    <location>
        <begin position="188"/>
        <end position="221"/>
    </location>
</feature>
<dbReference type="Proteomes" id="UP000590068">
    <property type="component" value="Unassembled WGS sequence"/>
</dbReference>
<feature type="repeat" description="TPR" evidence="1">
    <location>
        <begin position="286"/>
        <end position="319"/>
    </location>
</feature>
<evidence type="ECO:0000313" key="4">
    <source>
        <dbReference type="EMBL" id="NMR69698.1"/>
    </source>
</evidence>
<dbReference type="PANTHER" id="PTHR12558">
    <property type="entry name" value="CELL DIVISION CYCLE 16,23,27"/>
    <property type="match status" value="1"/>
</dbReference>
<dbReference type="PROSITE" id="PS50005">
    <property type="entry name" value="TPR"/>
    <property type="match status" value="4"/>
</dbReference>
<dbReference type="EMBL" id="JABCJR010000010">
    <property type="protein sequence ID" value="NMR69698.1"/>
    <property type="molecule type" value="Genomic_DNA"/>
</dbReference>
<evidence type="ECO:0000256" key="3">
    <source>
        <dbReference type="SAM" id="SignalP"/>
    </source>
</evidence>
<keyword evidence="3" id="KW-0732">Signal</keyword>
<dbReference type="SUPFAM" id="SSF48452">
    <property type="entry name" value="TPR-like"/>
    <property type="match status" value="1"/>
</dbReference>
<dbReference type="RefSeq" id="WP_169042788.1">
    <property type="nucleotide sequence ID" value="NZ_JABBXC010000011.1"/>
</dbReference>
<dbReference type="InterPro" id="IPR019734">
    <property type="entry name" value="TPR_rpt"/>
</dbReference>
<feature type="repeat" description="TPR" evidence="1">
    <location>
        <begin position="92"/>
        <end position="125"/>
    </location>
</feature>
<dbReference type="SMART" id="SM00028">
    <property type="entry name" value="TPR"/>
    <property type="match status" value="6"/>
</dbReference>
<proteinExistence type="predicted"/>
<reference evidence="4 5" key="1">
    <citation type="submission" date="2020-04" db="EMBL/GenBank/DDBJ databases">
        <title>WGS-Seq of Vibrio isolated by the O'Toole Lab.</title>
        <authorList>
            <person name="Mckone K.P."/>
            <person name="Whitaker R."/>
            <person name="Sevigney J.L."/>
            <person name="Herring J.B."/>
            <person name="O'Toole G."/>
        </authorList>
    </citation>
    <scope>NUCLEOTIDE SEQUENCE [LARGE SCALE GENOMIC DNA]</scope>
    <source>
        <strain evidence="4 5">BS_02</strain>
    </source>
</reference>
<dbReference type="Gene3D" id="1.25.40.10">
    <property type="entry name" value="Tetratricopeptide repeat domain"/>
    <property type="match status" value="2"/>
</dbReference>
<gene>
    <name evidence="4" type="ORF">HJ568_06885</name>
</gene>